<protein>
    <submittedName>
        <fullName evidence="3">Uncharacterized protein</fullName>
    </submittedName>
</protein>
<keyword evidence="2" id="KW-1133">Transmembrane helix</keyword>
<name>A0A8X6LQ94_TRICU</name>
<dbReference type="EMBL" id="BMAO01007728">
    <property type="protein sequence ID" value="GFR18085.1"/>
    <property type="molecule type" value="Genomic_DNA"/>
</dbReference>
<reference evidence="3" key="1">
    <citation type="submission" date="2020-07" db="EMBL/GenBank/DDBJ databases">
        <title>Multicomponent nature underlies the extraordinary mechanical properties of spider dragline silk.</title>
        <authorList>
            <person name="Kono N."/>
            <person name="Nakamura H."/>
            <person name="Mori M."/>
            <person name="Yoshida Y."/>
            <person name="Ohtoshi R."/>
            <person name="Malay A.D."/>
            <person name="Moran D.A.P."/>
            <person name="Tomita M."/>
            <person name="Numata K."/>
            <person name="Arakawa K."/>
        </authorList>
    </citation>
    <scope>NUCLEOTIDE SEQUENCE</scope>
</reference>
<evidence type="ECO:0000313" key="3">
    <source>
        <dbReference type="EMBL" id="GFR18085.1"/>
    </source>
</evidence>
<proteinExistence type="predicted"/>
<comment type="caution">
    <text evidence="3">The sequence shown here is derived from an EMBL/GenBank/DDBJ whole genome shotgun (WGS) entry which is preliminary data.</text>
</comment>
<dbReference type="AlphaFoldDB" id="A0A8X6LQ94"/>
<accession>A0A8X6LQ94</accession>
<evidence type="ECO:0000313" key="4">
    <source>
        <dbReference type="Proteomes" id="UP000887116"/>
    </source>
</evidence>
<keyword evidence="4" id="KW-1185">Reference proteome</keyword>
<evidence type="ECO:0000256" key="2">
    <source>
        <dbReference type="SAM" id="Phobius"/>
    </source>
</evidence>
<keyword evidence="2" id="KW-0812">Transmembrane</keyword>
<dbReference type="Proteomes" id="UP000887116">
    <property type="component" value="Unassembled WGS sequence"/>
</dbReference>
<sequence>MEFLALFLDSIFNLSAGQTEKPFLGWAPLGEDLTHVKSFSRIPQKMPTVRTCIILYYMLILVFFLTVLFTLERMEKIEEIRLPVHFENFKGKNPKVEVSAKFNSDIESRFAKVCQTMKEEKEKEVAAEPENRTFEKNNSKEF</sequence>
<keyword evidence="2" id="KW-0472">Membrane</keyword>
<organism evidence="3 4">
    <name type="scientific">Trichonephila clavata</name>
    <name type="common">Joro spider</name>
    <name type="synonym">Nephila clavata</name>
    <dbReference type="NCBI Taxonomy" id="2740835"/>
    <lineage>
        <taxon>Eukaryota</taxon>
        <taxon>Metazoa</taxon>
        <taxon>Ecdysozoa</taxon>
        <taxon>Arthropoda</taxon>
        <taxon>Chelicerata</taxon>
        <taxon>Arachnida</taxon>
        <taxon>Araneae</taxon>
        <taxon>Araneomorphae</taxon>
        <taxon>Entelegynae</taxon>
        <taxon>Araneoidea</taxon>
        <taxon>Nephilidae</taxon>
        <taxon>Trichonephila</taxon>
    </lineage>
</organism>
<feature type="region of interest" description="Disordered" evidence="1">
    <location>
        <begin position="121"/>
        <end position="142"/>
    </location>
</feature>
<feature type="transmembrane region" description="Helical" evidence="2">
    <location>
        <begin position="53"/>
        <end position="71"/>
    </location>
</feature>
<gene>
    <name evidence="3" type="ORF">TNCT_671051</name>
</gene>
<evidence type="ECO:0000256" key="1">
    <source>
        <dbReference type="SAM" id="MobiDB-lite"/>
    </source>
</evidence>